<reference evidence="2" key="1">
    <citation type="submission" date="2015-06" db="EMBL/GenBank/DDBJ databases">
        <title>Expansion of signal transduction pathways in fungi by whole-genome duplication.</title>
        <authorList>
            <consortium name="DOE Joint Genome Institute"/>
            <person name="Corrochano L.M."/>
            <person name="Kuo A."/>
            <person name="Marcet-Houben M."/>
            <person name="Polaino S."/>
            <person name="Salamov A."/>
            <person name="Villalobos J.M."/>
            <person name="Alvarez M.I."/>
            <person name="Avalos J."/>
            <person name="Benito E.P."/>
            <person name="Benoit I."/>
            <person name="Burger G."/>
            <person name="Camino L.P."/>
            <person name="Canovas D."/>
            <person name="Cerda-Olmedo E."/>
            <person name="Cheng J.-F."/>
            <person name="Dominguez A."/>
            <person name="Elias M."/>
            <person name="Eslava A.P."/>
            <person name="Glaser F."/>
            <person name="Grimwood J."/>
            <person name="Gutierrez G."/>
            <person name="Heitman J."/>
            <person name="Henrissat B."/>
            <person name="Iturriaga E.A."/>
            <person name="Lang B.F."/>
            <person name="Lavin J.L."/>
            <person name="Lee S."/>
            <person name="Li W."/>
            <person name="Lindquist E."/>
            <person name="Lopez-Garcia S."/>
            <person name="Luque E.M."/>
            <person name="Marcos A.T."/>
            <person name="Martin J."/>
            <person name="McCluskey K."/>
            <person name="Medina H.R."/>
            <person name="Miralles-Duran A."/>
            <person name="Miyazaki A."/>
            <person name="Munoz-Torres E."/>
            <person name="Oguiza J.A."/>
            <person name="Ohm R."/>
            <person name="Olmedo M."/>
            <person name="Orejas M."/>
            <person name="Ortiz-Castellanos L."/>
            <person name="Pisabarro A.G."/>
            <person name="Rodriguez-Romero J."/>
            <person name="Ruiz-Herrera J."/>
            <person name="Ruiz-Vazquez R."/>
            <person name="Sanz C."/>
            <person name="Schackwitz W."/>
            <person name="Schmutz J."/>
            <person name="Shahriari M."/>
            <person name="Shelest E."/>
            <person name="Silva-Franco F."/>
            <person name="Soanes D."/>
            <person name="Syed K."/>
            <person name="Tagua V.G."/>
            <person name="Talbot N.J."/>
            <person name="Thon M."/>
            <person name="De vries R.P."/>
            <person name="Wiebenga A."/>
            <person name="Yadav J.S."/>
            <person name="Braun E.L."/>
            <person name="Baker S."/>
            <person name="Garre V."/>
            <person name="Horwitz B."/>
            <person name="Torres-Martinez S."/>
            <person name="Idnurm A."/>
            <person name="Herrera-Estrella A."/>
            <person name="Gabaldon T."/>
            <person name="Grigoriev I.V."/>
        </authorList>
    </citation>
    <scope>NUCLEOTIDE SEQUENCE [LARGE SCALE GENOMIC DNA]</scope>
    <source>
        <strain evidence="2">NRRL 1555(-)</strain>
    </source>
</reference>
<dbReference type="EMBL" id="KV440981">
    <property type="protein sequence ID" value="OAD73526.1"/>
    <property type="molecule type" value="Genomic_DNA"/>
</dbReference>
<dbReference type="Proteomes" id="UP000077315">
    <property type="component" value="Unassembled WGS sequence"/>
</dbReference>
<sequence length="245" mass="27021">MAKKKAIGDNLKAGREENIRSAGYNGRKKNELGNNLLEIVRVNSIISFSLIQEKADSGMTSGINMADNQLCGFTIFSKKTTTDEPSLVRGYNGSSGSDYAGFKKAREILSISIDLGLLLGDRETPSRMLSPKDVAASEERLVSESPRKTLYSPAGVCQHRGQGFARSPGVPVVTAFEWRLIKKKLGWLMPELVDQRVALEVSGTVIRIVSIMGKVDTVRVLFFRDKRILFISFTIKIPVMQIPVV</sequence>
<accession>A0A167MQA3</accession>
<dbReference type="InParanoid" id="A0A167MQA3"/>
<evidence type="ECO:0000313" key="1">
    <source>
        <dbReference type="EMBL" id="OAD73526.1"/>
    </source>
</evidence>
<gene>
    <name evidence="1" type="ORF">PHYBLDRAFT_63773</name>
</gene>
<name>A0A167MQA3_PHYB8</name>
<dbReference type="VEuPathDB" id="FungiDB:PHYBLDRAFT_63773"/>
<protein>
    <submittedName>
        <fullName evidence="1">Uncharacterized protein</fullName>
    </submittedName>
</protein>
<dbReference type="RefSeq" id="XP_018291566.1">
    <property type="nucleotide sequence ID" value="XM_018441178.1"/>
</dbReference>
<keyword evidence="2" id="KW-1185">Reference proteome</keyword>
<evidence type="ECO:0000313" key="2">
    <source>
        <dbReference type="Proteomes" id="UP000077315"/>
    </source>
</evidence>
<dbReference type="AlphaFoldDB" id="A0A167MQA3"/>
<dbReference type="GeneID" id="29002084"/>
<proteinExistence type="predicted"/>
<organism evidence="1 2">
    <name type="scientific">Phycomyces blakesleeanus (strain ATCC 8743b / DSM 1359 / FGSC 10004 / NBRC 33097 / NRRL 1555)</name>
    <dbReference type="NCBI Taxonomy" id="763407"/>
    <lineage>
        <taxon>Eukaryota</taxon>
        <taxon>Fungi</taxon>
        <taxon>Fungi incertae sedis</taxon>
        <taxon>Mucoromycota</taxon>
        <taxon>Mucoromycotina</taxon>
        <taxon>Mucoromycetes</taxon>
        <taxon>Mucorales</taxon>
        <taxon>Phycomycetaceae</taxon>
        <taxon>Phycomyces</taxon>
    </lineage>
</organism>